<evidence type="ECO:0000256" key="2">
    <source>
        <dbReference type="SAM" id="Phobius"/>
    </source>
</evidence>
<dbReference type="EMBL" id="QYAC01000001">
    <property type="protein sequence ID" value="MBL3678201.1"/>
    <property type="molecule type" value="Genomic_DNA"/>
</dbReference>
<organism evidence="3 4">
    <name type="scientific">Leucobacter chromiireducens subsp. solipictus</name>
    <dbReference type="NCBI Taxonomy" id="398235"/>
    <lineage>
        <taxon>Bacteria</taxon>
        <taxon>Bacillati</taxon>
        <taxon>Actinomycetota</taxon>
        <taxon>Actinomycetes</taxon>
        <taxon>Micrococcales</taxon>
        <taxon>Microbacteriaceae</taxon>
        <taxon>Leucobacter</taxon>
    </lineage>
</organism>
<proteinExistence type="predicted"/>
<feature type="transmembrane region" description="Helical" evidence="2">
    <location>
        <begin position="115"/>
        <end position="134"/>
    </location>
</feature>
<keyword evidence="2" id="KW-0472">Membrane</keyword>
<dbReference type="Proteomes" id="UP001645859">
    <property type="component" value="Unassembled WGS sequence"/>
</dbReference>
<feature type="transmembrane region" description="Helical" evidence="2">
    <location>
        <begin position="70"/>
        <end position="95"/>
    </location>
</feature>
<evidence type="ECO:0000313" key="3">
    <source>
        <dbReference type="EMBL" id="MBL3678201.1"/>
    </source>
</evidence>
<feature type="compositionally biased region" description="Low complexity" evidence="1">
    <location>
        <begin position="20"/>
        <end position="29"/>
    </location>
</feature>
<gene>
    <name evidence="3" type="ORF">D3230_02615</name>
</gene>
<keyword evidence="2" id="KW-0812">Transmembrane</keyword>
<dbReference type="RefSeq" id="WP_202343427.1">
    <property type="nucleotide sequence ID" value="NZ_BAAAPI010000001.1"/>
</dbReference>
<keyword evidence="4" id="KW-1185">Reference proteome</keyword>
<evidence type="ECO:0008006" key="5">
    <source>
        <dbReference type="Google" id="ProtNLM"/>
    </source>
</evidence>
<evidence type="ECO:0000256" key="1">
    <source>
        <dbReference type="SAM" id="MobiDB-lite"/>
    </source>
</evidence>
<feature type="transmembrane region" description="Helical" evidence="2">
    <location>
        <begin position="141"/>
        <end position="161"/>
    </location>
</feature>
<reference evidence="3 4" key="1">
    <citation type="submission" date="2018-09" db="EMBL/GenBank/DDBJ databases">
        <title>Comparative genomics of Leucobacter spp.</title>
        <authorList>
            <person name="Reis A.C."/>
            <person name="Kolvenbach B.A."/>
            <person name="Corvini P.F.X."/>
            <person name="Nunes O.C."/>
        </authorList>
    </citation>
    <scope>NUCLEOTIDE SEQUENCE [LARGE SCALE GENOMIC DNA]</scope>
    <source>
        <strain evidence="3 4">TAN 31504</strain>
    </source>
</reference>
<protein>
    <recommendedName>
        <fullName evidence="5">DNA polymerase III subunit gamma/tau</fullName>
    </recommendedName>
</protein>
<feature type="region of interest" description="Disordered" evidence="1">
    <location>
        <begin position="1"/>
        <end position="29"/>
    </location>
</feature>
<keyword evidence="2" id="KW-1133">Transmembrane helix</keyword>
<comment type="caution">
    <text evidence="3">The sequence shown here is derived from an EMBL/GenBank/DDBJ whole genome shotgun (WGS) entry which is preliminary data.</text>
</comment>
<evidence type="ECO:0000313" key="4">
    <source>
        <dbReference type="Proteomes" id="UP001645859"/>
    </source>
</evidence>
<accession>A0ABS1SCU1</accession>
<name>A0ABS1SCU1_9MICO</name>
<sequence>MQKKSVRVPRESALASGWTVEGAAEPAPEAVADPAPELLAGAELDAADASAAEHADDADDARPQVSNGALVALGVFGGIYLLYTVGWFIVAQAYSAVNALTAAGSGSIGGILQQIVFWAAPFAPALWFFMALALSRGNRTARLAILLAIGAVVLLPLPMLITRGA</sequence>